<evidence type="ECO:0000256" key="6">
    <source>
        <dbReference type="ARBA" id="ARBA00017659"/>
    </source>
</evidence>
<comment type="subcellular location">
    <subcellularLocation>
        <location evidence="2">Endoplasmic reticulum membrane</location>
        <topology evidence="2">Multi-pass membrane protein</topology>
    </subcellularLocation>
</comment>
<dbReference type="GO" id="GO:0003975">
    <property type="term" value="F:UDP-N-acetylglucosamine-dolichyl-phosphate N-acetylglucosaminephosphotransferase activity"/>
    <property type="evidence" value="ECO:0007669"/>
    <property type="project" value="UniProtKB-EC"/>
</dbReference>
<evidence type="ECO:0000256" key="15">
    <source>
        <dbReference type="ARBA" id="ARBA00029567"/>
    </source>
</evidence>
<dbReference type="CTD" id="34711"/>
<proteinExistence type="inferred from homology"/>
<feature type="transmembrane region" description="Helical" evidence="19">
    <location>
        <begin position="225"/>
        <end position="243"/>
    </location>
</feature>
<evidence type="ECO:0000256" key="3">
    <source>
        <dbReference type="ARBA" id="ARBA00004922"/>
    </source>
</evidence>
<keyword evidence="9 19" id="KW-0812">Transmembrane</keyword>
<dbReference type="AlphaFoldDB" id="A0A8B7P8A6"/>
<evidence type="ECO:0000256" key="14">
    <source>
        <dbReference type="ARBA" id="ARBA00023136"/>
    </source>
</evidence>
<feature type="transmembrane region" description="Helical" evidence="19">
    <location>
        <begin position="197"/>
        <end position="213"/>
    </location>
</feature>
<comment type="similarity">
    <text evidence="4">Belongs to the glycosyltransferase 4 family.</text>
</comment>
<dbReference type="GO" id="GO:0016757">
    <property type="term" value="F:glycosyltransferase activity"/>
    <property type="evidence" value="ECO:0007669"/>
    <property type="project" value="UniProtKB-KW"/>
</dbReference>
<comment type="cofactor">
    <cofactor evidence="1">
        <name>Mg(2+)</name>
        <dbReference type="ChEBI" id="CHEBI:18420"/>
    </cofactor>
</comment>
<dbReference type="GeneID" id="108677649"/>
<dbReference type="KEGG" id="hazt:108677649"/>
<evidence type="ECO:0000256" key="8">
    <source>
        <dbReference type="ARBA" id="ARBA00022679"/>
    </source>
</evidence>
<reference evidence="21" key="1">
    <citation type="submission" date="2025-08" db="UniProtKB">
        <authorList>
            <consortium name="RefSeq"/>
        </authorList>
    </citation>
    <scope>IDENTIFICATION</scope>
    <source>
        <tissue evidence="21">Whole organism</tissue>
    </source>
</reference>
<evidence type="ECO:0000256" key="4">
    <source>
        <dbReference type="ARBA" id="ARBA00009317"/>
    </source>
</evidence>
<dbReference type="CDD" id="cd06855">
    <property type="entry name" value="GT_GPT_euk"/>
    <property type="match status" value="1"/>
</dbReference>
<feature type="transmembrane region" description="Helical" evidence="19">
    <location>
        <begin position="169"/>
        <end position="191"/>
    </location>
</feature>
<dbReference type="UniPathway" id="UPA00378"/>
<keyword evidence="13 19" id="KW-1133">Transmembrane helix</keyword>
<dbReference type="InterPro" id="IPR000715">
    <property type="entry name" value="Glycosyl_transferase_4"/>
</dbReference>
<evidence type="ECO:0000256" key="16">
    <source>
        <dbReference type="ARBA" id="ARBA00033238"/>
    </source>
</evidence>
<protein>
    <recommendedName>
        <fullName evidence="6">UDP-N-acetylglucosamine--dolichyl-phosphate N-acetylglucosaminephosphotransferase</fullName>
        <ecNumber evidence="5">2.7.8.15</ecNumber>
    </recommendedName>
    <alternativeName>
        <fullName evidence="15">GlcNAc-1-P transferase</fullName>
    </alternativeName>
    <alternativeName>
        <fullName evidence="16">N-acetylglucosamine-1-phosphate transferase</fullName>
    </alternativeName>
</protein>
<organism evidence="20 21">
    <name type="scientific">Hyalella azteca</name>
    <name type="common">Amphipod</name>
    <dbReference type="NCBI Taxonomy" id="294128"/>
    <lineage>
        <taxon>Eukaryota</taxon>
        <taxon>Metazoa</taxon>
        <taxon>Ecdysozoa</taxon>
        <taxon>Arthropoda</taxon>
        <taxon>Crustacea</taxon>
        <taxon>Multicrustacea</taxon>
        <taxon>Malacostraca</taxon>
        <taxon>Eumalacostraca</taxon>
        <taxon>Peracarida</taxon>
        <taxon>Amphipoda</taxon>
        <taxon>Senticaudata</taxon>
        <taxon>Talitrida</taxon>
        <taxon>Talitroidea</taxon>
        <taxon>Hyalellidae</taxon>
        <taxon>Hyalella</taxon>
    </lineage>
</organism>
<dbReference type="GO" id="GO:0046872">
    <property type="term" value="F:metal ion binding"/>
    <property type="evidence" value="ECO:0007669"/>
    <property type="project" value="UniProtKB-KW"/>
</dbReference>
<comment type="function">
    <text evidence="17">UDP-N-acetylglucosamine--dolichyl-phosphate N-acetylglucosaminephosphotransferase that operates in the biosynthetic pathway of dolichol-linked oligosaccharides, the glycan precursors employed in protein asparagine (N)-glycosylation. The assembly of dolichol-linked oligosaccharides begins on the cytosolic side of the endoplasmic reticulum membrane and finishes in its lumen. The sequential addition of sugars to dolichol pyrophosphate produces dolichol-linked oligosaccharides containing fourteen sugars, including two GlcNAcs, nine mannoses and three glucoses. Once assembled, the oligosaccharide is transferred from the lipid to nascent proteins by oligosaccharyltransferases. Catalyzes the initial step of dolichol-linked oligosaccharide biosynthesis, transfering GlcNAc-1-P from cytosolic UDP-GlcNAc onto the carrier lipid dolichyl phosphate (P-dolichol), yielding GlcNAc-P-P-dolichol embedded in the cytoplasmic leaflet of the endoplasmic reticulum membrane.</text>
</comment>
<dbReference type="InterPro" id="IPR033895">
    <property type="entry name" value="GPT"/>
</dbReference>
<evidence type="ECO:0000256" key="7">
    <source>
        <dbReference type="ARBA" id="ARBA00022676"/>
    </source>
</evidence>
<dbReference type="PANTHER" id="PTHR10571">
    <property type="entry name" value="UDP-N-ACETYLGLUCOSAMINE--DOLICHYL-PHOSPHATE N-ACETYLGLUCOSAMINEPHOSPHOTRANSFERASE"/>
    <property type="match status" value="1"/>
</dbReference>
<evidence type="ECO:0000256" key="18">
    <source>
        <dbReference type="ARBA" id="ARBA00045078"/>
    </source>
</evidence>
<feature type="transmembrane region" description="Helical" evidence="19">
    <location>
        <begin position="136"/>
        <end position="157"/>
    </location>
</feature>
<sequence>MDTSHVGEGSIALVVSALLSTAGGFAVHKAISASGGTFIQAGLSGYDLCKKNTKTLIPESMGMISGTVFLMVMFLFTGIQFSRHVLASEKNFPHMVFEQLLTALLCICCMLLLGFADDVLNLKWRYKLVLPTLASLPLLMTHYVKFGSTTVVVPLLLRPLLGPSLNIGVLYYLYMSLLAVFSTNAINIYAGVNGLEVGQSVVMATSIAVFNLVELKGFHSSAHHLSLCLLMPFIATSFALFLHNKYPARAFVGDTFTYFAGMTFAVVGILGHFSKTVMLFFIPQLVNFAYSLPQLFRVIPCPRHRLPQYNAELDKLEYSRTTVRVKSLNPLVYRTICLLSALRLMAAEVTEKDAKHDGETTITVNNLTLINLVLVWSGPMHERTLVWTLLALQACGSALAFVIRYPLASLFYD</sequence>
<comment type="catalytic activity">
    <reaction evidence="18">
        <text>a di-trans,poly-cis-dolichyl phosphate + UDP-N-acetyl-alpha-D-glucosamine = an N-acetyl-alpha-D-glucosaminyl-diphospho-di-trans,poly-cis-dolichol + UMP</text>
        <dbReference type="Rhea" id="RHEA:13289"/>
        <dbReference type="Rhea" id="RHEA-COMP:19498"/>
        <dbReference type="Rhea" id="RHEA-COMP:19507"/>
        <dbReference type="ChEBI" id="CHEBI:57683"/>
        <dbReference type="ChEBI" id="CHEBI:57705"/>
        <dbReference type="ChEBI" id="CHEBI:57865"/>
        <dbReference type="ChEBI" id="CHEBI:58427"/>
        <dbReference type="EC" id="2.7.8.15"/>
    </reaction>
    <physiologicalReaction direction="left-to-right" evidence="18">
        <dbReference type="Rhea" id="RHEA:13290"/>
    </physiologicalReaction>
</comment>
<evidence type="ECO:0000256" key="9">
    <source>
        <dbReference type="ARBA" id="ARBA00022692"/>
    </source>
</evidence>
<keyword evidence="20" id="KW-1185">Reference proteome</keyword>
<evidence type="ECO:0000313" key="21">
    <source>
        <dbReference type="RefSeq" id="XP_018021391.1"/>
    </source>
</evidence>
<evidence type="ECO:0000256" key="13">
    <source>
        <dbReference type="ARBA" id="ARBA00022989"/>
    </source>
</evidence>
<dbReference type="OMA" id="LPHFNAR"/>
<dbReference type="PANTHER" id="PTHR10571:SF0">
    <property type="entry name" value="UDP-N-ACETYLGLUCOSAMINE--DOLICHYL-PHOSPHATE N-ACETYLGLUCOSAMINEPHOSPHOTRANSFERASE"/>
    <property type="match status" value="1"/>
</dbReference>
<keyword evidence="7" id="KW-0328">Glycosyltransferase</keyword>
<feature type="transmembrane region" description="Helical" evidence="19">
    <location>
        <begin position="100"/>
        <end position="116"/>
    </location>
</feature>
<dbReference type="Pfam" id="PF00953">
    <property type="entry name" value="Glycos_transf_4"/>
    <property type="match status" value="1"/>
</dbReference>
<keyword evidence="12" id="KW-0460">Magnesium</keyword>
<feature type="transmembrane region" description="Helical" evidence="19">
    <location>
        <begin position="60"/>
        <end position="79"/>
    </location>
</feature>
<evidence type="ECO:0000256" key="5">
    <source>
        <dbReference type="ARBA" id="ARBA00013225"/>
    </source>
</evidence>
<feature type="transmembrane region" description="Helical" evidence="19">
    <location>
        <begin position="385"/>
        <end position="407"/>
    </location>
</feature>
<dbReference type="GO" id="GO:0005789">
    <property type="term" value="C:endoplasmic reticulum membrane"/>
    <property type="evidence" value="ECO:0007669"/>
    <property type="project" value="UniProtKB-SubCell"/>
</dbReference>
<dbReference type="GO" id="GO:0006488">
    <property type="term" value="P:dolichol-linked oligosaccharide biosynthetic process"/>
    <property type="evidence" value="ECO:0007669"/>
    <property type="project" value="InterPro"/>
</dbReference>
<accession>A0A8B7P8A6</accession>
<dbReference type="RefSeq" id="XP_018021391.1">
    <property type="nucleotide sequence ID" value="XM_018165902.2"/>
</dbReference>
<evidence type="ECO:0000256" key="19">
    <source>
        <dbReference type="SAM" id="Phobius"/>
    </source>
</evidence>
<evidence type="ECO:0000256" key="1">
    <source>
        <dbReference type="ARBA" id="ARBA00001946"/>
    </source>
</evidence>
<dbReference type="Proteomes" id="UP000694843">
    <property type="component" value="Unplaced"/>
</dbReference>
<keyword evidence="8" id="KW-0808">Transferase</keyword>
<feature type="transmembrane region" description="Helical" evidence="19">
    <location>
        <begin position="255"/>
        <end position="273"/>
    </location>
</feature>
<keyword evidence="11" id="KW-0256">Endoplasmic reticulum</keyword>
<evidence type="ECO:0000256" key="10">
    <source>
        <dbReference type="ARBA" id="ARBA00022723"/>
    </source>
</evidence>
<comment type="pathway">
    <text evidence="3">Protein modification; protein glycosylation.</text>
</comment>
<gene>
    <name evidence="21" type="primary">LOC108677649</name>
</gene>
<evidence type="ECO:0000256" key="12">
    <source>
        <dbReference type="ARBA" id="ARBA00022842"/>
    </source>
</evidence>
<dbReference type="EC" id="2.7.8.15" evidence="5"/>
<evidence type="ECO:0000256" key="11">
    <source>
        <dbReference type="ARBA" id="ARBA00022824"/>
    </source>
</evidence>
<keyword evidence="10" id="KW-0479">Metal-binding</keyword>
<evidence type="ECO:0000313" key="20">
    <source>
        <dbReference type="Proteomes" id="UP000694843"/>
    </source>
</evidence>
<evidence type="ECO:0000256" key="2">
    <source>
        <dbReference type="ARBA" id="ARBA00004477"/>
    </source>
</evidence>
<evidence type="ECO:0000256" key="17">
    <source>
        <dbReference type="ARBA" id="ARBA00044717"/>
    </source>
</evidence>
<dbReference type="OrthoDB" id="10262326at2759"/>
<keyword evidence="14 19" id="KW-0472">Membrane</keyword>
<name>A0A8B7P8A6_HYAAZ</name>